<evidence type="ECO:0000313" key="2">
    <source>
        <dbReference type="Proteomes" id="UP001246152"/>
    </source>
</evidence>
<dbReference type="InterPro" id="IPR035944">
    <property type="entry name" value="YfbM-like_sf"/>
</dbReference>
<dbReference type="SUPFAM" id="SSF111069">
    <property type="entry name" value="Hypothetical protein yfbM"/>
    <property type="match status" value="1"/>
</dbReference>
<dbReference type="Gene3D" id="3.40.1760.10">
    <property type="entry name" value="YfbM-like super family"/>
    <property type="match status" value="1"/>
</dbReference>
<protein>
    <submittedName>
        <fullName evidence="1">DUF1877 family protein</fullName>
    </submittedName>
</protein>
<comment type="caution">
    <text evidence="1">The sequence shown here is derived from an EMBL/GenBank/DDBJ whole genome shotgun (WGS) entry which is preliminary data.</text>
</comment>
<organism evidence="1 2">
    <name type="scientific">Herbaspirillum huttiense</name>
    <dbReference type="NCBI Taxonomy" id="863372"/>
    <lineage>
        <taxon>Bacteria</taxon>
        <taxon>Pseudomonadati</taxon>
        <taxon>Pseudomonadota</taxon>
        <taxon>Betaproteobacteria</taxon>
        <taxon>Burkholderiales</taxon>
        <taxon>Oxalobacteraceae</taxon>
        <taxon>Herbaspirillum</taxon>
    </lineage>
</organism>
<dbReference type="Pfam" id="PF08974">
    <property type="entry name" value="DUF1877"/>
    <property type="match status" value="1"/>
</dbReference>
<dbReference type="Proteomes" id="UP001246152">
    <property type="component" value="Unassembled WGS sequence"/>
</dbReference>
<proteinExistence type="predicted"/>
<sequence length="131" mass="14398">MKDHEIPEGEIIESLKLEKSWEALHFLLSASTSEGEDAAQFLLSGKILEDVSEHVAIQQADAVSAFKIILENTSDVELAARFDPAKMDAAQIYPGNWNARGFSYLEEYLGPLRLFIGLHANKGNGILVVIA</sequence>
<reference evidence="1" key="1">
    <citation type="submission" date="2023-04" db="EMBL/GenBank/DDBJ databases">
        <title>Description of first Herbaspirillum huttiense subsp. nephrolepsisexaltata and Herbaspirillum huttiense subsp. lycopersicon.</title>
        <authorList>
            <person name="Poudel M."/>
            <person name="Sharma A."/>
            <person name="Goss E."/>
            <person name="Tapia J.H."/>
            <person name="Harmon C.M."/>
            <person name="Jones J.B."/>
        </authorList>
    </citation>
    <scope>NUCLEOTIDE SEQUENCE</scope>
    <source>
        <strain evidence="1">G21-1742</strain>
    </source>
</reference>
<dbReference type="EMBL" id="JAVLSM010000019">
    <property type="protein sequence ID" value="MDR9839019.1"/>
    <property type="molecule type" value="Genomic_DNA"/>
</dbReference>
<name>A0AAJ2H917_9BURK</name>
<dbReference type="AlphaFoldDB" id="A0AAJ2H917"/>
<dbReference type="InterPro" id="IPR015068">
    <property type="entry name" value="DUF1877"/>
</dbReference>
<accession>A0AAJ2H917</accession>
<gene>
    <name evidence="1" type="ORF">RI046_25185</name>
</gene>
<evidence type="ECO:0000313" key="1">
    <source>
        <dbReference type="EMBL" id="MDR9839019.1"/>
    </source>
</evidence>